<organism evidence="1 2">
    <name type="scientific">Magnetococcus marinus (strain ATCC BAA-1437 / JCM 17883 / MC-1)</name>
    <dbReference type="NCBI Taxonomy" id="156889"/>
    <lineage>
        <taxon>Bacteria</taxon>
        <taxon>Pseudomonadati</taxon>
        <taxon>Pseudomonadota</taxon>
        <taxon>Magnetococcia</taxon>
        <taxon>Magnetococcales</taxon>
        <taxon>Magnetococcaceae</taxon>
        <taxon>Magnetococcus</taxon>
    </lineage>
</organism>
<dbReference type="STRING" id="156889.Mmc1_0708"/>
<dbReference type="HOGENOM" id="CLU_936277_0_0_5"/>
<dbReference type="Pfam" id="PF13374">
    <property type="entry name" value="TPR_10"/>
    <property type="match status" value="1"/>
</dbReference>
<reference evidence="2" key="1">
    <citation type="journal article" date="2009" name="Appl. Environ. Microbiol.">
        <title>Complete genome sequence of the chemolithoautotrophic marine magnetotactic coccus strain MC-1.</title>
        <authorList>
            <person name="Schubbe S."/>
            <person name="Williams T.J."/>
            <person name="Xie G."/>
            <person name="Kiss H.E."/>
            <person name="Brettin T.S."/>
            <person name="Martinez D."/>
            <person name="Ross C.A."/>
            <person name="Schuler D."/>
            <person name="Cox B.L."/>
            <person name="Nealson K.H."/>
            <person name="Bazylinski D.A."/>
        </authorList>
    </citation>
    <scope>NUCLEOTIDE SEQUENCE [LARGE SCALE GENOMIC DNA]</scope>
    <source>
        <strain evidence="2">ATCC BAA-1437 / JCM 17883 / MC-1</strain>
    </source>
</reference>
<dbReference type="AlphaFoldDB" id="A0L5I6"/>
<dbReference type="Proteomes" id="UP000002586">
    <property type="component" value="Chromosome"/>
</dbReference>
<proteinExistence type="predicted"/>
<accession>A0L5I6</accession>
<evidence type="ECO:0000313" key="2">
    <source>
        <dbReference type="Proteomes" id="UP000002586"/>
    </source>
</evidence>
<gene>
    <name evidence="1" type="ordered locus">Mmc1_0708</name>
</gene>
<dbReference type="SUPFAM" id="SSF48452">
    <property type="entry name" value="TPR-like"/>
    <property type="match status" value="1"/>
</dbReference>
<reference evidence="1 2" key="2">
    <citation type="journal article" date="2012" name="Int. J. Syst. Evol. Microbiol.">
        <title>Magnetococcus marinus gen. nov., sp. nov., a marine, magnetotactic bacterium that represents a novel lineage (Magnetococcaceae fam. nov.; Magnetococcales ord. nov.) at the base of the Alphaproteobacteria.</title>
        <authorList>
            <person name="Bazylinski D.A."/>
            <person name="Williams T.J."/>
            <person name="Lefevre C.T."/>
            <person name="Berg R.J."/>
            <person name="Zhang C.L."/>
            <person name="Bowser S.S."/>
            <person name="Dean A.J."/>
            <person name="Beveridge T.J."/>
        </authorList>
    </citation>
    <scope>NUCLEOTIDE SEQUENCE [LARGE SCALE GENOMIC DNA]</scope>
    <source>
        <strain evidence="2">ATCC BAA-1437 / JCM 17883 / MC-1</strain>
    </source>
</reference>
<dbReference type="KEGG" id="mgm:Mmc1_0708"/>
<dbReference type="eggNOG" id="COG0457">
    <property type="taxonomic scope" value="Bacteria"/>
</dbReference>
<dbReference type="Gene3D" id="1.25.40.10">
    <property type="entry name" value="Tetratricopeptide repeat domain"/>
    <property type="match status" value="2"/>
</dbReference>
<name>A0L5I6_MAGMM</name>
<dbReference type="InterPro" id="IPR011990">
    <property type="entry name" value="TPR-like_helical_dom_sf"/>
</dbReference>
<dbReference type="OrthoDB" id="9787760at2"/>
<evidence type="ECO:0008006" key="3">
    <source>
        <dbReference type="Google" id="ProtNLM"/>
    </source>
</evidence>
<keyword evidence="2" id="KW-1185">Reference proteome</keyword>
<evidence type="ECO:0000313" key="1">
    <source>
        <dbReference type="EMBL" id="ABK43229.1"/>
    </source>
</evidence>
<dbReference type="EMBL" id="CP000471">
    <property type="protein sequence ID" value="ABK43229.1"/>
    <property type="molecule type" value="Genomic_DNA"/>
</dbReference>
<protein>
    <recommendedName>
        <fullName evidence="3">Tetratricopeptide TPR_2 repeat protein</fullName>
    </recommendedName>
</protein>
<sequence length="297" mass="33378">MRLLLLIFLLLGVPLPGYGGNVTTMREALMMGSAAYKRGEVQKADTLYSAALRDADQVFGETSEEAFHILSPLANLKFLLGRNRAGEALMVRYLKICKIRYADRPVAMAFAMTRAAEVFVVRKDYARAAQLSGKAVPLLLKKIGPDHPDVVAAVNRYAGYLIGLKKYQKAEEIAAPMVKQVIKKSGQDYFLTASLWMTLGDVARGKGELEIALRHYRQAHKIRVKLYGHRHIETLQAVSRLIDAGLVMGQWQAMQGYLEQGLAIARELYSEENPMVRQFKQRLDLVKRKQRGKEVTI</sequence>
<dbReference type="RefSeq" id="WP_011712389.1">
    <property type="nucleotide sequence ID" value="NC_008576.1"/>
</dbReference>